<feature type="transmembrane region" description="Helical" evidence="17">
    <location>
        <begin position="245"/>
        <end position="265"/>
    </location>
</feature>
<evidence type="ECO:0000259" key="18">
    <source>
        <dbReference type="SMART" id="SM00831"/>
    </source>
</evidence>
<dbReference type="Pfam" id="PF13246">
    <property type="entry name" value="Cation_ATPase"/>
    <property type="match status" value="1"/>
</dbReference>
<evidence type="ECO:0000313" key="19">
    <source>
        <dbReference type="EMBL" id="CAI3547759.1"/>
    </source>
</evidence>
<dbReference type="InterPro" id="IPR044492">
    <property type="entry name" value="P_typ_ATPase_HD_dom"/>
</dbReference>
<keyword evidence="7" id="KW-0109">Calcium transport</keyword>
<dbReference type="SUPFAM" id="SSF81660">
    <property type="entry name" value="Metal cation-transporting ATPase, ATP-binding domain N"/>
    <property type="match status" value="1"/>
</dbReference>
<feature type="domain" description="Cation-transporting P-type ATPase N-terminal" evidence="18">
    <location>
        <begin position="3"/>
        <end position="76"/>
    </location>
</feature>
<dbReference type="PRINTS" id="PR00120">
    <property type="entry name" value="HATPASE"/>
</dbReference>
<organism evidence="20 21">
    <name type="scientific">Clostridium neonatale</name>
    <dbReference type="NCBI Taxonomy" id="137838"/>
    <lineage>
        <taxon>Bacteria</taxon>
        <taxon>Bacillati</taxon>
        <taxon>Bacillota</taxon>
        <taxon>Clostridia</taxon>
        <taxon>Eubacteriales</taxon>
        <taxon>Clostridiaceae</taxon>
        <taxon>Clostridium</taxon>
    </lineage>
</organism>
<dbReference type="InterPro" id="IPR023214">
    <property type="entry name" value="HAD_sf"/>
</dbReference>
<dbReference type="SUPFAM" id="SSF81653">
    <property type="entry name" value="Calcium ATPase, transduction domain A"/>
    <property type="match status" value="1"/>
</dbReference>
<dbReference type="GO" id="GO:1902600">
    <property type="term" value="P:proton transmembrane transport"/>
    <property type="evidence" value="ECO:0007669"/>
    <property type="project" value="TreeGrafter"/>
</dbReference>
<evidence type="ECO:0000256" key="12">
    <source>
        <dbReference type="ARBA" id="ARBA00022967"/>
    </source>
</evidence>
<evidence type="ECO:0000256" key="6">
    <source>
        <dbReference type="ARBA" id="ARBA00022553"/>
    </source>
</evidence>
<dbReference type="Gene3D" id="1.20.1110.10">
    <property type="entry name" value="Calcium-transporting ATPase, transmembrane domain"/>
    <property type="match status" value="1"/>
</dbReference>
<dbReference type="Gene3D" id="2.70.150.10">
    <property type="entry name" value="Calcium-transporting ATPase, cytoplasmic transduction domain A"/>
    <property type="match status" value="1"/>
</dbReference>
<feature type="transmembrane region" description="Helical" evidence="17">
    <location>
        <begin position="672"/>
        <end position="694"/>
    </location>
</feature>
<dbReference type="InterPro" id="IPR008250">
    <property type="entry name" value="ATPase_P-typ_transduc_dom_A_sf"/>
</dbReference>
<feature type="transmembrane region" description="Helical" evidence="17">
    <location>
        <begin position="769"/>
        <end position="787"/>
    </location>
</feature>
<dbReference type="GO" id="GO:1990573">
    <property type="term" value="P:potassium ion import across plasma membrane"/>
    <property type="evidence" value="ECO:0007669"/>
    <property type="project" value="TreeGrafter"/>
</dbReference>
<reference evidence="20 21" key="1">
    <citation type="submission" date="2017-10" db="EMBL/GenBank/DDBJ databases">
        <title>Effective Description of Clostridium neonatale sp. nov. linked to necrotizing enterocolitis in neonates and a clarification of species assignable to the genus Clostridium (Prazmowski 1880) emend. Lawson and Rainey 2016.</title>
        <authorList>
            <person name="Bernard K."/>
            <person name="Burdz T."/>
            <person name="Wiebe D."/>
            <person name="Balcewich B."/>
            <person name="Alfa M."/>
            <person name="Bernier A.-M."/>
        </authorList>
    </citation>
    <scope>NUCLEOTIDE SEQUENCE [LARGE SCALE GENOMIC DNA]</scope>
    <source>
        <strain evidence="20 21">LCDC99A005</strain>
    </source>
</reference>
<dbReference type="Pfam" id="PF00690">
    <property type="entry name" value="Cation_ATPase_N"/>
    <property type="match status" value="1"/>
</dbReference>
<feature type="transmembrane region" description="Helical" evidence="17">
    <location>
        <begin position="56"/>
        <end position="74"/>
    </location>
</feature>
<comment type="caution">
    <text evidence="20">The sequence shown here is derived from an EMBL/GenBank/DDBJ whole genome shotgun (WGS) entry which is preliminary data.</text>
</comment>
<dbReference type="PRINTS" id="PR00119">
    <property type="entry name" value="CATATPASE"/>
</dbReference>
<evidence type="ECO:0000313" key="20">
    <source>
        <dbReference type="EMBL" id="PEG29551.1"/>
    </source>
</evidence>
<dbReference type="EMBL" id="PDCJ01000003">
    <property type="protein sequence ID" value="PEG29551.1"/>
    <property type="molecule type" value="Genomic_DNA"/>
</dbReference>
<dbReference type="Gene3D" id="3.40.1110.10">
    <property type="entry name" value="Calcium-transporting ATPase, cytoplasmic domain N"/>
    <property type="match status" value="1"/>
</dbReference>
<dbReference type="GO" id="GO:0030007">
    <property type="term" value="P:intracellular potassium ion homeostasis"/>
    <property type="evidence" value="ECO:0007669"/>
    <property type="project" value="TreeGrafter"/>
</dbReference>
<dbReference type="SMART" id="SM00831">
    <property type="entry name" value="Cation_ATPase_N"/>
    <property type="match status" value="1"/>
</dbReference>
<evidence type="ECO:0000256" key="5">
    <source>
        <dbReference type="ARBA" id="ARBA00022475"/>
    </source>
</evidence>
<dbReference type="PANTHER" id="PTHR43294:SF21">
    <property type="entry name" value="CATION TRANSPORTING ATPASE"/>
    <property type="match status" value="1"/>
</dbReference>
<evidence type="ECO:0000256" key="7">
    <source>
        <dbReference type="ARBA" id="ARBA00022568"/>
    </source>
</evidence>
<dbReference type="SUPFAM" id="SSF56784">
    <property type="entry name" value="HAD-like"/>
    <property type="match status" value="1"/>
</dbReference>
<dbReference type="PANTHER" id="PTHR43294">
    <property type="entry name" value="SODIUM/POTASSIUM-TRANSPORTING ATPASE SUBUNIT ALPHA"/>
    <property type="match status" value="1"/>
</dbReference>
<dbReference type="GO" id="GO:0005391">
    <property type="term" value="F:P-type sodium:potassium-exchanging transporter activity"/>
    <property type="evidence" value="ECO:0007669"/>
    <property type="project" value="TreeGrafter"/>
</dbReference>
<dbReference type="GO" id="GO:0005524">
    <property type="term" value="F:ATP binding"/>
    <property type="evidence" value="ECO:0007669"/>
    <property type="project" value="UniProtKB-KW"/>
</dbReference>
<feature type="transmembrane region" description="Helical" evidence="17">
    <location>
        <begin position="80"/>
        <end position="99"/>
    </location>
</feature>
<evidence type="ECO:0000256" key="2">
    <source>
        <dbReference type="ARBA" id="ARBA00005675"/>
    </source>
</evidence>
<dbReference type="NCBIfam" id="TIGR01494">
    <property type="entry name" value="ATPase_P-type"/>
    <property type="match status" value="2"/>
</dbReference>
<accession>A0A2A7MDY3</accession>
<keyword evidence="14" id="KW-0406">Ion transport</keyword>
<keyword evidence="5" id="KW-1003">Cell membrane</keyword>
<dbReference type="AlphaFoldDB" id="A0A2A7MDY3"/>
<evidence type="ECO:0000256" key="15">
    <source>
        <dbReference type="ARBA" id="ARBA00023136"/>
    </source>
</evidence>
<keyword evidence="8 17" id="KW-0812">Transmembrane</keyword>
<feature type="transmembrane region" description="Helical" evidence="17">
    <location>
        <begin position="808"/>
        <end position="826"/>
    </location>
</feature>
<dbReference type="SFLD" id="SFLDS00003">
    <property type="entry name" value="Haloacid_Dehalogenase"/>
    <property type="match status" value="1"/>
</dbReference>
<dbReference type="InterPro" id="IPR036412">
    <property type="entry name" value="HAD-like_sf"/>
</dbReference>
<dbReference type="FunFam" id="3.40.50.1000:FF:000001">
    <property type="entry name" value="Phospholipid-transporting ATPase IC"/>
    <property type="match status" value="1"/>
</dbReference>
<dbReference type="FunFam" id="3.40.1110.10:FF:000053">
    <property type="entry name" value="Cation-transporting ATPase, E1-E2 family"/>
    <property type="match status" value="1"/>
</dbReference>
<evidence type="ECO:0000256" key="11">
    <source>
        <dbReference type="ARBA" id="ARBA00022840"/>
    </source>
</evidence>
<dbReference type="Gene3D" id="3.40.50.1000">
    <property type="entry name" value="HAD superfamily/HAD-like"/>
    <property type="match status" value="1"/>
</dbReference>
<dbReference type="EC" id="7.2.2.10" evidence="3"/>
<dbReference type="InterPro" id="IPR018303">
    <property type="entry name" value="ATPase_P-typ_P_site"/>
</dbReference>
<keyword evidence="12" id="KW-1278">Translocase</keyword>
<evidence type="ECO:0000256" key="10">
    <source>
        <dbReference type="ARBA" id="ARBA00022741"/>
    </source>
</evidence>
<keyword evidence="7" id="KW-0106">Calcium</keyword>
<dbReference type="GO" id="GO:0006883">
    <property type="term" value="P:intracellular sodium ion homeostasis"/>
    <property type="evidence" value="ECO:0007669"/>
    <property type="project" value="TreeGrafter"/>
</dbReference>
<comment type="similarity">
    <text evidence="2">Belongs to the cation transport ATPase (P-type) (TC 3.A.3) family. Type IIA subfamily.</text>
</comment>
<keyword evidence="9" id="KW-0479">Metal-binding</keyword>
<keyword evidence="11" id="KW-0067">ATP-binding</keyword>
<keyword evidence="21" id="KW-1185">Reference proteome</keyword>
<dbReference type="InterPro" id="IPR023299">
    <property type="entry name" value="ATPase_P-typ_cyto_dom_N"/>
</dbReference>
<dbReference type="SFLD" id="SFLDF00027">
    <property type="entry name" value="p-type_atpase"/>
    <property type="match status" value="1"/>
</dbReference>
<dbReference type="EMBL" id="CAMTCP010000077">
    <property type="protein sequence ID" value="CAI3547759.1"/>
    <property type="molecule type" value="Genomic_DNA"/>
</dbReference>
<evidence type="ECO:0000256" key="3">
    <source>
        <dbReference type="ARBA" id="ARBA00012790"/>
    </source>
</evidence>
<dbReference type="InterPro" id="IPR001757">
    <property type="entry name" value="P_typ_ATPase"/>
</dbReference>
<proteinExistence type="inferred from homology"/>
<comment type="subcellular location">
    <subcellularLocation>
        <location evidence="1">Cell membrane</location>
        <topology evidence="1">Multi-pass membrane protein</topology>
    </subcellularLocation>
</comment>
<name>A0A2A7MDY3_9CLOT</name>
<dbReference type="InterPro" id="IPR023298">
    <property type="entry name" value="ATPase_P-typ_TM_dom_sf"/>
</dbReference>
<comment type="catalytic activity">
    <reaction evidence="16">
        <text>Ca(2+)(in) + ATP + H2O = Ca(2+)(out) + ADP + phosphate + H(+)</text>
        <dbReference type="Rhea" id="RHEA:18105"/>
        <dbReference type="ChEBI" id="CHEBI:15377"/>
        <dbReference type="ChEBI" id="CHEBI:15378"/>
        <dbReference type="ChEBI" id="CHEBI:29108"/>
        <dbReference type="ChEBI" id="CHEBI:30616"/>
        <dbReference type="ChEBI" id="CHEBI:43474"/>
        <dbReference type="ChEBI" id="CHEBI:456216"/>
        <dbReference type="EC" id="7.2.2.10"/>
    </reaction>
</comment>
<feature type="transmembrane region" description="Helical" evidence="17">
    <location>
        <begin position="846"/>
        <end position="863"/>
    </location>
</feature>
<keyword evidence="4" id="KW-0813">Transport</keyword>
<dbReference type="SMR" id="A0A2A7MDY3"/>
<keyword evidence="15 17" id="KW-0472">Membrane</keyword>
<feature type="transmembrane region" description="Helical" evidence="17">
    <location>
        <begin position="271"/>
        <end position="296"/>
    </location>
</feature>
<dbReference type="InterPro" id="IPR059000">
    <property type="entry name" value="ATPase_P-type_domA"/>
</dbReference>
<dbReference type="GO" id="GO:0046872">
    <property type="term" value="F:metal ion binding"/>
    <property type="evidence" value="ECO:0007669"/>
    <property type="project" value="UniProtKB-KW"/>
</dbReference>
<dbReference type="Pfam" id="PF00122">
    <property type="entry name" value="E1-E2_ATPase"/>
    <property type="match status" value="1"/>
</dbReference>
<reference evidence="19" key="2">
    <citation type="submission" date="2022-10" db="EMBL/GenBank/DDBJ databases">
        <authorList>
            <person name="Aires J."/>
            <person name="Mesa V."/>
        </authorList>
    </citation>
    <scope>NUCLEOTIDE SEQUENCE</scope>
    <source>
        <strain evidence="19">Clostridium neonatale JD116</strain>
    </source>
</reference>
<evidence type="ECO:0000256" key="13">
    <source>
        <dbReference type="ARBA" id="ARBA00022989"/>
    </source>
</evidence>
<keyword evidence="10" id="KW-0547">Nucleotide-binding</keyword>
<keyword evidence="6" id="KW-0597">Phosphoprotein</keyword>
<sequence length="887" mass="96231">MSNFFSKTTDESLKELNSSLEGLSSNKATELLNTVGENILNEKEKKSMWSIFFDQFKDFLVIILIIAAIISAVTGNMESTIVIIAVITMNAILGTVQYIKAEQSLDSLKALSAPNAKVIRDGKKIEIPSKDVVPGDILLLEAGDLVVADGRILENYSLKVNESSLTGESEAVEKFSDAINKDEVALGDQKNMVFSSSLVTYGRATVLVTKTGMNTELGKIATLMEETQEKATPLQVSLDEFSKKLAIGIIGICILVFALSMYRGTNLLDSLMFAVALAVAAIPEALSSIVTIVLAIGTQSMAKENAIIKKLKAVEGLGCVSVICSDKTGTLTQNKMTVKKIFIDNKTIDCEKINVNSPIESFLLNSSILCSDATSLDGNEIGDPTEVALTNLGHKFSINEIECRKAYPRLSEIPFDSDRKLMSTLHNIDGKYIMITKGALDVLLDRTTSIRTSSGLKRFTNEDANHINSANKELSSQGLRVLAFAYKELDDNKELNLDDENGFTFLGLISMIDPPREESKAAVADCIKASIKPIMITGDHKITASAIAKEIGILQKDDMAVEGLELDKMSDAELDSKLEHISVYARVSPEHKIRIVRAWQNKGKIVAMTGDGVNDAPALKQADIGIAMGITGTEVSKDAASMILTDDNFATIVKSVTNGRNIYANIKNSIKFLLSGNMSGILSVLYASLLALPAPFAPVHLLFINLVTDSLPAIAIGMEKSKKDVLKDKPRDSKESILTKDFMVDICVQGLIIGIFTMMAYHIGLTKGSNGAAMTMAFSTLCLARLFHGFNCRGKKSIFSLGLFSNKFSWMAFGVGIILVNSVLLIPGLQGLFEVTPLAMKDIATVHLLAFIPTIIIQLVKIVRDFIERKNEITIESNNTVSNSKIA</sequence>
<gene>
    <name evidence="19" type="ORF">CNEO2_160062</name>
    <name evidence="20" type="ORF">CQ394_16560</name>
</gene>
<evidence type="ECO:0000256" key="8">
    <source>
        <dbReference type="ARBA" id="ARBA00022692"/>
    </source>
</evidence>
<feature type="transmembrane region" description="Helical" evidence="17">
    <location>
        <begin position="742"/>
        <end position="763"/>
    </location>
</feature>
<evidence type="ECO:0000313" key="21">
    <source>
        <dbReference type="Proteomes" id="UP000220840"/>
    </source>
</evidence>
<evidence type="ECO:0000256" key="16">
    <source>
        <dbReference type="ARBA" id="ARBA00048694"/>
    </source>
</evidence>
<evidence type="ECO:0000256" key="14">
    <source>
        <dbReference type="ARBA" id="ARBA00023065"/>
    </source>
</evidence>
<dbReference type="FunFam" id="3.40.50.1000:FF:000028">
    <property type="entry name" value="Calcium-transporting P-type ATPase, putative"/>
    <property type="match status" value="1"/>
</dbReference>
<dbReference type="OrthoDB" id="9760364at2"/>
<dbReference type="InterPro" id="IPR006068">
    <property type="entry name" value="ATPase_P-typ_cation-transptr_C"/>
</dbReference>
<dbReference type="InterPro" id="IPR050510">
    <property type="entry name" value="Cation_transp_ATPase_P-type"/>
</dbReference>
<dbReference type="SUPFAM" id="SSF81665">
    <property type="entry name" value="Calcium ATPase, transmembrane domain M"/>
    <property type="match status" value="1"/>
</dbReference>
<protein>
    <recommendedName>
        <fullName evidence="3">P-type Ca(2+) transporter</fullName>
        <ecNumber evidence="3">7.2.2.10</ecNumber>
    </recommendedName>
</protein>
<dbReference type="FunFam" id="2.70.150.10:FF:000016">
    <property type="entry name" value="Calcium-transporting P-type ATPase putative"/>
    <property type="match status" value="1"/>
</dbReference>
<dbReference type="InterPro" id="IPR004014">
    <property type="entry name" value="ATPase_P-typ_cation-transptr_N"/>
</dbReference>
<dbReference type="Pfam" id="PF00689">
    <property type="entry name" value="Cation_ATPase_C"/>
    <property type="match status" value="1"/>
</dbReference>
<dbReference type="GO" id="GO:0036376">
    <property type="term" value="P:sodium ion export across plasma membrane"/>
    <property type="evidence" value="ECO:0007669"/>
    <property type="project" value="TreeGrafter"/>
</dbReference>
<dbReference type="GO" id="GO:0005388">
    <property type="term" value="F:P-type calcium transporter activity"/>
    <property type="evidence" value="ECO:0007669"/>
    <property type="project" value="UniProtKB-EC"/>
</dbReference>
<evidence type="ECO:0000256" key="17">
    <source>
        <dbReference type="SAM" id="Phobius"/>
    </source>
</evidence>
<evidence type="ECO:0000256" key="1">
    <source>
        <dbReference type="ARBA" id="ARBA00004651"/>
    </source>
</evidence>
<dbReference type="SFLD" id="SFLDG00002">
    <property type="entry name" value="C1.7:_P-type_atpase_like"/>
    <property type="match status" value="1"/>
</dbReference>
<dbReference type="Proteomes" id="UP001189143">
    <property type="component" value="Unassembled WGS sequence"/>
</dbReference>
<evidence type="ECO:0000256" key="9">
    <source>
        <dbReference type="ARBA" id="ARBA00022723"/>
    </source>
</evidence>
<keyword evidence="13 17" id="KW-1133">Transmembrane helix</keyword>
<dbReference type="RefSeq" id="WP_058293452.1">
    <property type="nucleotide sequence ID" value="NZ_CAMRXB010000034.1"/>
</dbReference>
<dbReference type="STRING" id="137838.GCA_001458595_00491"/>
<dbReference type="Proteomes" id="UP000220840">
    <property type="component" value="Unassembled WGS sequence"/>
</dbReference>
<evidence type="ECO:0000256" key="4">
    <source>
        <dbReference type="ARBA" id="ARBA00022448"/>
    </source>
</evidence>
<dbReference type="GO" id="GO:0005886">
    <property type="term" value="C:plasma membrane"/>
    <property type="evidence" value="ECO:0007669"/>
    <property type="project" value="UniProtKB-SubCell"/>
</dbReference>
<dbReference type="CDD" id="cd02089">
    <property type="entry name" value="P-type_ATPase_Ca_prok"/>
    <property type="match status" value="1"/>
</dbReference>
<dbReference type="PROSITE" id="PS00154">
    <property type="entry name" value="ATPASE_E1_E2"/>
    <property type="match status" value="1"/>
</dbReference>
<feature type="transmembrane region" description="Helical" evidence="17">
    <location>
        <begin position="700"/>
        <end position="721"/>
    </location>
</feature>
<dbReference type="GO" id="GO:0016887">
    <property type="term" value="F:ATP hydrolysis activity"/>
    <property type="evidence" value="ECO:0007669"/>
    <property type="project" value="InterPro"/>
</dbReference>